<feature type="region of interest" description="Disordered" evidence="1">
    <location>
        <begin position="94"/>
        <end position="114"/>
    </location>
</feature>
<feature type="compositionally biased region" description="Pro residues" evidence="1">
    <location>
        <begin position="101"/>
        <end position="114"/>
    </location>
</feature>
<evidence type="ECO:0000256" key="1">
    <source>
        <dbReference type="SAM" id="MobiDB-lite"/>
    </source>
</evidence>
<dbReference type="AlphaFoldDB" id="A7X484"/>
<feature type="chain" id="PRO_5002714963" evidence="2">
    <location>
        <begin position="21"/>
        <end position="114"/>
    </location>
</feature>
<name>A7X484_PSAMO</name>
<proteinExistence type="evidence at transcript level"/>
<dbReference type="EMBL" id="EU029719">
    <property type="protein sequence ID" value="ABU68519.1"/>
    <property type="molecule type" value="mRNA"/>
</dbReference>
<feature type="signal peptide" evidence="2">
    <location>
        <begin position="1"/>
        <end position="20"/>
    </location>
</feature>
<organism evidence="3">
    <name type="scientific">Psammophis mossambicus</name>
    <name type="common">Olive grass snake</name>
    <name type="synonym">Psammophis sibilans mossambica</name>
    <dbReference type="NCBI Taxonomy" id="234064"/>
    <lineage>
        <taxon>Eukaryota</taxon>
        <taxon>Metazoa</taxon>
        <taxon>Chordata</taxon>
        <taxon>Craniata</taxon>
        <taxon>Vertebrata</taxon>
        <taxon>Euteleostomi</taxon>
        <taxon>Lepidosauria</taxon>
        <taxon>Squamata</taxon>
        <taxon>Bifurcata</taxon>
        <taxon>Unidentata</taxon>
        <taxon>Episquamata</taxon>
        <taxon>Toxicofera</taxon>
        <taxon>Serpentes</taxon>
        <taxon>Colubroidea</taxon>
        <taxon>Lamprophiidae</taxon>
        <taxon>Psammophiinae</taxon>
        <taxon>Psammophis</taxon>
    </lineage>
</organism>
<evidence type="ECO:0000256" key="2">
    <source>
        <dbReference type="SAM" id="SignalP"/>
    </source>
</evidence>
<protein>
    <submittedName>
        <fullName evidence="3">SVMP-PP-Psa12</fullName>
    </submittedName>
</protein>
<accession>A7X484</accession>
<evidence type="ECO:0000313" key="3">
    <source>
        <dbReference type="EMBL" id="ABU68519.1"/>
    </source>
</evidence>
<reference evidence="3" key="1">
    <citation type="journal article" date="2007" name="Mol. Cell. Proteomics">
        <title>Evolution of an arsenal: structural and functional diversification of the venom system in the advanced snakes (Caenophidia).</title>
        <authorList>
            <person name="Fry B.G."/>
            <person name="Scheib H."/>
            <person name="van der Weerd L."/>
            <person name="Young B."/>
            <person name="McNaughtan J."/>
            <person name="Ramjan S.F.R."/>
            <person name="Vidal N."/>
            <person name="Poelmann R.E."/>
            <person name="Norman J.A."/>
        </authorList>
    </citation>
    <scope>NUCLEOTIDE SEQUENCE</scope>
    <source>
        <tissue evidence="3">Venom gland</tissue>
    </source>
</reference>
<keyword evidence="2" id="KW-0732">Signal</keyword>
<sequence length="114" mass="12531">MIRALLVAVCLAVFPYPGSSRILESGNENDYEVEYPQEVAELANGGVEDAQPETNYEDTIYEEPVVLHLDGNKVCHRGSCIVFPKKPSAENQAYNLHSGVPVPPDNPRPRPGCH</sequence>